<feature type="compositionally biased region" description="Low complexity" evidence="8">
    <location>
        <begin position="165"/>
        <end position="218"/>
    </location>
</feature>
<evidence type="ECO:0000256" key="9">
    <source>
        <dbReference type="SAM" id="SignalP"/>
    </source>
</evidence>
<evidence type="ECO:0000259" key="10">
    <source>
        <dbReference type="Pfam" id="PF10287"/>
    </source>
</evidence>
<feature type="domain" description="Cell wall protein YJL171C/Tos1 C-terminal" evidence="10">
    <location>
        <begin position="232"/>
        <end position="451"/>
    </location>
</feature>
<dbReference type="PANTHER" id="PTHR31737:SF2">
    <property type="entry name" value="PROTEIN TOS1"/>
    <property type="match status" value="1"/>
</dbReference>
<comment type="catalytic activity">
    <reaction evidence="1">
        <text>Hydrolysis of (1-&gt;3)-beta-D-glucosidic linkages in (1-&gt;3)-beta-D-glucans.</text>
        <dbReference type="EC" id="3.2.1.39"/>
    </reaction>
</comment>
<evidence type="ECO:0000256" key="6">
    <source>
        <dbReference type="ARBA" id="ARBA00023295"/>
    </source>
</evidence>
<evidence type="ECO:0000256" key="4">
    <source>
        <dbReference type="ARBA" id="ARBA00022729"/>
    </source>
</evidence>
<dbReference type="AlphaFoldDB" id="A0A6A6CCC7"/>
<protein>
    <recommendedName>
        <fullName evidence="3">glucan endo-1,3-beta-D-glucosidase</fullName>
        <ecNumber evidence="3">3.2.1.39</ecNumber>
    </recommendedName>
</protein>
<name>A0A6A6CCC7_ZASCE</name>
<evidence type="ECO:0000259" key="11">
    <source>
        <dbReference type="Pfam" id="PF10290"/>
    </source>
</evidence>
<feature type="chain" id="PRO_5025531800" description="glucan endo-1,3-beta-D-glucosidase" evidence="9">
    <location>
        <begin position="18"/>
        <end position="476"/>
    </location>
</feature>
<dbReference type="GO" id="GO:0009277">
    <property type="term" value="C:fungal-type cell wall"/>
    <property type="evidence" value="ECO:0007669"/>
    <property type="project" value="TreeGrafter"/>
</dbReference>
<keyword evidence="7" id="KW-0961">Cell wall biogenesis/degradation</keyword>
<dbReference type="RefSeq" id="XP_033664759.1">
    <property type="nucleotide sequence ID" value="XM_033817701.1"/>
</dbReference>
<feature type="region of interest" description="Disordered" evidence="8">
    <location>
        <begin position="165"/>
        <end position="236"/>
    </location>
</feature>
<evidence type="ECO:0000256" key="5">
    <source>
        <dbReference type="ARBA" id="ARBA00022801"/>
    </source>
</evidence>
<evidence type="ECO:0000313" key="13">
    <source>
        <dbReference type="Proteomes" id="UP000799537"/>
    </source>
</evidence>
<dbReference type="InterPro" id="IPR018805">
    <property type="entry name" value="YJL171C/Tos1_C"/>
</dbReference>
<keyword evidence="4 9" id="KW-0732">Signal</keyword>
<dbReference type="PANTHER" id="PTHR31737">
    <property type="entry name" value="PROTEIN TOS1"/>
    <property type="match status" value="1"/>
</dbReference>
<keyword evidence="6" id="KW-0326">Glycosidase</keyword>
<accession>A0A6A6CCC7</accession>
<keyword evidence="13" id="KW-1185">Reference proteome</keyword>
<evidence type="ECO:0000256" key="2">
    <source>
        <dbReference type="ARBA" id="ARBA00006055"/>
    </source>
</evidence>
<dbReference type="Proteomes" id="UP000799537">
    <property type="component" value="Unassembled WGS sequence"/>
</dbReference>
<keyword evidence="5" id="KW-0378">Hydrolase</keyword>
<proteinExistence type="inferred from homology"/>
<comment type="similarity">
    <text evidence="2">Belongs to the PGA52 family.</text>
</comment>
<dbReference type="InterPro" id="IPR018807">
    <property type="entry name" value="YJL171C/Tos1_N"/>
</dbReference>
<feature type="compositionally biased region" description="Basic residues" evidence="8">
    <location>
        <begin position="104"/>
        <end position="129"/>
    </location>
</feature>
<evidence type="ECO:0000256" key="7">
    <source>
        <dbReference type="ARBA" id="ARBA00023316"/>
    </source>
</evidence>
<feature type="signal peptide" evidence="9">
    <location>
        <begin position="1"/>
        <end position="17"/>
    </location>
</feature>
<dbReference type="GO" id="GO:0071555">
    <property type="term" value="P:cell wall organization"/>
    <property type="evidence" value="ECO:0007669"/>
    <property type="project" value="UniProtKB-KW"/>
</dbReference>
<evidence type="ECO:0000256" key="3">
    <source>
        <dbReference type="ARBA" id="ARBA00012780"/>
    </source>
</evidence>
<evidence type="ECO:0000256" key="1">
    <source>
        <dbReference type="ARBA" id="ARBA00000382"/>
    </source>
</evidence>
<feature type="region of interest" description="Disordered" evidence="8">
    <location>
        <begin position="102"/>
        <end position="138"/>
    </location>
</feature>
<dbReference type="Pfam" id="PF10290">
    <property type="entry name" value="YJL171C_Tos1_N"/>
    <property type="match status" value="1"/>
</dbReference>
<feature type="domain" description="Cell wall protein YJL171C/Tos1 N-terminal" evidence="11">
    <location>
        <begin position="38"/>
        <end position="99"/>
    </location>
</feature>
<dbReference type="EC" id="3.2.1.39" evidence="3"/>
<reference evidence="12" key="1">
    <citation type="journal article" date="2020" name="Stud. Mycol.">
        <title>101 Dothideomycetes genomes: a test case for predicting lifestyles and emergence of pathogens.</title>
        <authorList>
            <person name="Haridas S."/>
            <person name="Albert R."/>
            <person name="Binder M."/>
            <person name="Bloem J."/>
            <person name="Labutti K."/>
            <person name="Salamov A."/>
            <person name="Andreopoulos B."/>
            <person name="Baker S."/>
            <person name="Barry K."/>
            <person name="Bills G."/>
            <person name="Bluhm B."/>
            <person name="Cannon C."/>
            <person name="Castanera R."/>
            <person name="Culley D."/>
            <person name="Daum C."/>
            <person name="Ezra D."/>
            <person name="Gonzalez J."/>
            <person name="Henrissat B."/>
            <person name="Kuo A."/>
            <person name="Liang C."/>
            <person name="Lipzen A."/>
            <person name="Lutzoni F."/>
            <person name="Magnuson J."/>
            <person name="Mondo S."/>
            <person name="Nolan M."/>
            <person name="Ohm R."/>
            <person name="Pangilinan J."/>
            <person name="Park H.-J."/>
            <person name="Ramirez L."/>
            <person name="Alfaro M."/>
            <person name="Sun H."/>
            <person name="Tritt A."/>
            <person name="Yoshinaga Y."/>
            <person name="Zwiers L.-H."/>
            <person name="Turgeon B."/>
            <person name="Goodwin S."/>
            <person name="Spatafora J."/>
            <person name="Crous P."/>
            <person name="Grigoriev I."/>
        </authorList>
    </citation>
    <scope>NUCLEOTIDE SEQUENCE</scope>
    <source>
        <strain evidence="12">ATCC 36951</strain>
    </source>
</reference>
<dbReference type="Pfam" id="PF10287">
    <property type="entry name" value="YJL171C_Tos1_C"/>
    <property type="match status" value="1"/>
</dbReference>
<dbReference type="GeneID" id="54570973"/>
<evidence type="ECO:0000313" key="12">
    <source>
        <dbReference type="EMBL" id="KAF2163870.1"/>
    </source>
</evidence>
<dbReference type="EMBL" id="ML993606">
    <property type="protein sequence ID" value="KAF2163870.1"/>
    <property type="molecule type" value="Genomic_DNA"/>
</dbReference>
<dbReference type="OrthoDB" id="118256at2759"/>
<dbReference type="GO" id="GO:0042973">
    <property type="term" value="F:glucan endo-1,3-beta-D-glucosidase activity"/>
    <property type="evidence" value="ECO:0007669"/>
    <property type="project" value="UniProtKB-EC"/>
</dbReference>
<gene>
    <name evidence="12" type="ORF">M409DRAFT_68142</name>
</gene>
<sequence>MNSILTAAALLAATASADLCAHGSTDTNGNYYCQEVKAITYTGVGGSGSYNRVTSMDGSSGSCASSPFGYSGSMSPLDEEVSMHFRGPLKLLQFAYYAPDSSSKKRSVGRKSAHERRHAHGHAHQHLHHARDAQPAEDKRGLGDMVTATINGLVQTWANDYAGAGASSTPTAAASTPESYGGSSWGNWGSGSDSSESSESSSQAPATSSASSSSSSSSDDSDDDDSSSSGSGWTRKGYYSADDGTSDGIVFLNHQGGSGSGTFDYTFGNSLSYSSADGKSGASSPQTLEACTLDSDTEVIIMTDDKCSGDGCGYYRDGTVAYHGFDGPSKAFFFEFEMPDDGQSAASIYDPVNMPAIWLLNAQIPRTLQYGKSECSCWESGCGEFDIFEVLAPGDTRCKSTLHGNIAGGDSDYFARPTNGSIKAALLLYKNNIHIKVLDDSVDFGSTMGSTFFTEMIADTAADSMSNLVSLFKLSG</sequence>
<evidence type="ECO:0000256" key="8">
    <source>
        <dbReference type="SAM" id="MobiDB-lite"/>
    </source>
</evidence>
<organism evidence="12 13">
    <name type="scientific">Zasmidium cellare ATCC 36951</name>
    <dbReference type="NCBI Taxonomy" id="1080233"/>
    <lineage>
        <taxon>Eukaryota</taxon>
        <taxon>Fungi</taxon>
        <taxon>Dikarya</taxon>
        <taxon>Ascomycota</taxon>
        <taxon>Pezizomycotina</taxon>
        <taxon>Dothideomycetes</taxon>
        <taxon>Dothideomycetidae</taxon>
        <taxon>Mycosphaerellales</taxon>
        <taxon>Mycosphaerellaceae</taxon>
        <taxon>Zasmidium</taxon>
    </lineage>
</organism>